<dbReference type="InterPro" id="IPR044554">
    <property type="entry name" value="ANAPC2"/>
</dbReference>
<dbReference type="Proteomes" id="UP000280598">
    <property type="component" value="Unassembled WGS sequence"/>
</dbReference>
<dbReference type="InterPro" id="IPR016158">
    <property type="entry name" value="Cullin_homology"/>
</dbReference>
<evidence type="ECO:0000313" key="4">
    <source>
        <dbReference type="EMBL" id="RMZ17214.1"/>
    </source>
</evidence>
<dbReference type="InterPro" id="IPR057975">
    <property type="entry name" value="TPR_ANAPC2"/>
</dbReference>
<dbReference type="EMBL" id="QWIS01000006">
    <property type="protein sequence ID" value="RMZ17214.1"/>
    <property type="molecule type" value="Genomic_DNA"/>
</dbReference>
<comment type="similarity">
    <text evidence="1">Belongs to the cullin family.</text>
</comment>
<dbReference type="PANTHER" id="PTHR45957:SF1">
    <property type="entry name" value="ANAPHASE-PROMOTING COMPLEX SUBUNIT 2"/>
    <property type="match status" value="1"/>
</dbReference>
<reference evidence="4 5" key="1">
    <citation type="journal article" date="2018" name="BMC Genomics">
        <title>Genomic evidence for intraspecific hybridization in a clonal and extremely halotolerant yeast.</title>
        <authorList>
            <person name="Gostincar C."/>
            <person name="Stajich J.E."/>
            <person name="Zupancic J."/>
            <person name="Zalar P."/>
            <person name="Gunde-Cimerman N."/>
        </authorList>
    </citation>
    <scope>NUCLEOTIDE SEQUENCE [LARGE SCALE GENOMIC DNA]</scope>
    <source>
        <strain evidence="4 5">EXF-562</strain>
    </source>
</reference>
<dbReference type="GO" id="GO:0031625">
    <property type="term" value="F:ubiquitin protein ligase binding"/>
    <property type="evidence" value="ECO:0007669"/>
    <property type="project" value="InterPro"/>
</dbReference>
<dbReference type="InterPro" id="IPR059120">
    <property type="entry name" value="Cullin-like_AB"/>
</dbReference>
<feature type="domain" description="Cullin family profile" evidence="3">
    <location>
        <begin position="426"/>
        <end position="697"/>
    </location>
</feature>
<dbReference type="GO" id="GO:0005680">
    <property type="term" value="C:anaphase-promoting complex"/>
    <property type="evidence" value="ECO:0007669"/>
    <property type="project" value="TreeGrafter"/>
</dbReference>
<dbReference type="Gene3D" id="3.30.230.130">
    <property type="entry name" value="Cullin, Chain C, Domain 2"/>
    <property type="match status" value="1"/>
</dbReference>
<feature type="region of interest" description="Disordered" evidence="2">
    <location>
        <begin position="560"/>
        <end position="581"/>
    </location>
</feature>
<dbReference type="GO" id="GO:0007091">
    <property type="term" value="P:metaphase/anaphase transition of mitotic cell cycle"/>
    <property type="evidence" value="ECO:0007669"/>
    <property type="project" value="TreeGrafter"/>
</dbReference>
<protein>
    <recommendedName>
        <fullName evidence="3">Cullin family profile domain-containing protein</fullName>
    </recommendedName>
</protein>
<organism evidence="4 5">
    <name type="scientific">Hortaea werneckii</name>
    <name type="common">Black yeast</name>
    <name type="synonym">Cladosporium werneckii</name>
    <dbReference type="NCBI Taxonomy" id="91943"/>
    <lineage>
        <taxon>Eukaryota</taxon>
        <taxon>Fungi</taxon>
        <taxon>Dikarya</taxon>
        <taxon>Ascomycota</taxon>
        <taxon>Pezizomycotina</taxon>
        <taxon>Dothideomycetes</taxon>
        <taxon>Dothideomycetidae</taxon>
        <taxon>Mycosphaerellales</taxon>
        <taxon>Teratosphaeriaceae</taxon>
        <taxon>Hortaea</taxon>
    </lineage>
</organism>
<sequence>MAAAAALSGGGNGANEMFASVFPQKYFTTPTPETTPQIGSLKSPTKSFRKSESGFSSADATVRLERAWSVATRYLSVPDFGQQRHAARPRLEVKEAISLICSESTTRRELVAWCSNEMGGHLRQSVLPRLSFWQKPIASSQATEAINETISVLEPMLDVLLSRPLALLDGTDRPSKQSVQQLNDQLRQARPAIERVCFRLSWTGKCSTVPKVREWVEQWLMPFMERSLGALNGKENMKISDADRSQFEQIAISNLGRLRTANLLDYVKAWPDSVGALLDIKDCLASSLSEKSFVCSSFISQTSTRLLHAGASTTDILSIYTSVIHAFRLLDSRGVMLEKVAGPIRAYLRTRDDTVSIIAASFLAEVDEQGEIIAPDSNKVCPDITFEVSQSSLEDTRDHRVRDWNDMDWMPDPIDAGPNYKATMSEDVVAYILGLFDQEEFIKEVTTVLAQHLLQATDPEYVKETRLIELFKSRLDATKLQAAEVMLKDVRDSVRLNKQLNPTAPSSAVNAEPKPKDIAAAIPGSGMTMQELYKGFEDRMKPSQFAAALNLVATRRGERYYPKRSKSPPEAHQPENAASSAPDYNVQVLSGFFWPQMRSNDFLLPSTMAEMDEAFGDRFARLGNQRKLHFRKALARVTVDLEMEDRQIREDNVPAWRASVINLFSEQETGVTLSPDQIMEVLEMEEELVLDALGYWTGKKALYQPAPGSYAVLESLDMDTGPAQPAMQPQGEAVSAMMSQDAMLRESAPMFETFIKGMLRDGGPKEVGGFMGITNMLKMVLPTFTYGEDEVMLLLGEMEGRGEVARDGEVWAIAG</sequence>
<dbReference type="PROSITE" id="PS50069">
    <property type="entry name" value="CULLIN_2"/>
    <property type="match status" value="1"/>
</dbReference>
<dbReference type="SUPFAM" id="SSF75632">
    <property type="entry name" value="Cullin homology domain"/>
    <property type="match status" value="1"/>
</dbReference>
<dbReference type="GO" id="GO:0070979">
    <property type="term" value="P:protein K11-linked ubiquitination"/>
    <property type="evidence" value="ECO:0007669"/>
    <property type="project" value="TreeGrafter"/>
</dbReference>
<comment type="caution">
    <text evidence="4">The sequence shown here is derived from an EMBL/GenBank/DDBJ whole genome shotgun (WGS) entry which is preliminary data.</text>
</comment>
<dbReference type="AlphaFoldDB" id="A0A3M7HVL1"/>
<dbReference type="GO" id="GO:0006511">
    <property type="term" value="P:ubiquitin-dependent protein catabolic process"/>
    <property type="evidence" value="ECO:0007669"/>
    <property type="project" value="InterPro"/>
</dbReference>
<dbReference type="Pfam" id="PF25773">
    <property type="entry name" value="TPR_ANAPC2"/>
    <property type="match status" value="1"/>
</dbReference>
<accession>A0A3M7HVL1</accession>
<name>A0A3M7HVL1_HORWE</name>
<gene>
    <name evidence="4" type="ORF">D0860_00553</name>
</gene>
<evidence type="ECO:0000259" key="3">
    <source>
        <dbReference type="PROSITE" id="PS50069"/>
    </source>
</evidence>
<evidence type="ECO:0000256" key="2">
    <source>
        <dbReference type="SAM" id="MobiDB-lite"/>
    </source>
</evidence>
<dbReference type="InterPro" id="IPR036317">
    <property type="entry name" value="Cullin_homology_sf"/>
</dbReference>
<dbReference type="PANTHER" id="PTHR45957">
    <property type="entry name" value="ANAPHASE-PROMOTING COMPLEX SUBUNIT 2"/>
    <property type="match status" value="1"/>
</dbReference>
<feature type="region of interest" description="Disordered" evidence="2">
    <location>
        <begin position="29"/>
        <end position="52"/>
    </location>
</feature>
<evidence type="ECO:0000313" key="5">
    <source>
        <dbReference type="Proteomes" id="UP000280598"/>
    </source>
</evidence>
<feature type="compositionally biased region" description="Polar residues" evidence="2">
    <location>
        <begin position="29"/>
        <end position="46"/>
    </location>
</feature>
<feature type="compositionally biased region" description="Basic and acidic residues" evidence="2">
    <location>
        <begin position="560"/>
        <end position="573"/>
    </location>
</feature>
<proteinExistence type="inferred from homology"/>
<evidence type="ECO:0000256" key="1">
    <source>
        <dbReference type="PROSITE-ProRule" id="PRU00330"/>
    </source>
</evidence>
<dbReference type="Pfam" id="PF26557">
    <property type="entry name" value="Cullin_AB"/>
    <property type="match status" value="1"/>
</dbReference>